<dbReference type="PANTHER" id="PTHR46608:SF3">
    <property type="entry name" value="T-CELL IMMUNOGLOBULIN AND MUCIN DOMAIN-CONTAINING PROTEIN 4"/>
    <property type="match status" value="1"/>
</dbReference>
<feature type="signal peptide" evidence="1">
    <location>
        <begin position="1"/>
        <end position="25"/>
    </location>
</feature>
<reference evidence="3" key="4">
    <citation type="submission" date="2025-08" db="UniProtKB">
        <authorList>
            <consortium name="Ensembl"/>
        </authorList>
    </citation>
    <scope>IDENTIFICATION</scope>
</reference>
<feature type="chain" id="PRO_5044236929" description="Ig-like domain-containing protein" evidence="1">
    <location>
        <begin position="26"/>
        <end position="156"/>
    </location>
</feature>
<keyword evidence="1" id="KW-0732">Signal</keyword>
<sequence>VLKPQIYRLCQWLLTCLLHEGSVVTVVGLVGEKVILPCKYNVKTHGISNVCWRRDHSWFGCEYTLITTDGLSMNFRPSKRYDLPSKLHTGDVSLTIKKAQKSDSGFYICRIEIAGLFNDLSHTVCLIIKMVSTQIPKHALTYIRRCHYHNSGVQYY</sequence>
<dbReference type="Proteomes" id="UP000314983">
    <property type="component" value="Chromosome 6"/>
</dbReference>
<organism evidence="3 4">
    <name type="scientific">Electrophorus electricus</name>
    <name type="common">Electric eel</name>
    <name type="synonym">Gymnotus electricus</name>
    <dbReference type="NCBI Taxonomy" id="8005"/>
    <lineage>
        <taxon>Eukaryota</taxon>
        <taxon>Metazoa</taxon>
        <taxon>Chordata</taxon>
        <taxon>Craniata</taxon>
        <taxon>Vertebrata</taxon>
        <taxon>Euteleostomi</taxon>
        <taxon>Actinopterygii</taxon>
        <taxon>Neopterygii</taxon>
        <taxon>Teleostei</taxon>
        <taxon>Ostariophysi</taxon>
        <taxon>Gymnotiformes</taxon>
        <taxon>Gymnotoidei</taxon>
        <taxon>Gymnotidae</taxon>
        <taxon>Electrophorus</taxon>
    </lineage>
</organism>
<evidence type="ECO:0000256" key="1">
    <source>
        <dbReference type="SAM" id="SignalP"/>
    </source>
</evidence>
<evidence type="ECO:0000313" key="3">
    <source>
        <dbReference type="Ensembl" id="ENSEEEP00000043758.2"/>
    </source>
</evidence>
<gene>
    <name evidence="3" type="primary">HAVCR2</name>
</gene>
<name>A0A4W4H142_ELEEL</name>
<dbReference type="Pfam" id="PF07686">
    <property type="entry name" value="V-set"/>
    <property type="match status" value="1"/>
</dbReference>
<reference evidence="4" key="2">
    <citation type="journal article" date="2017" name="Sci. Adv.">
        <title>A tail of two voltages: Proteomic comparison of the three electric organs of the electric eel.</title>
        <authorList>
            <person name="Traeger L.L."/>
            <person name="Sabat G."/>
            <person name="Barrett-Wilt G.A."/>
            <person name="Wells G.B."/>
            <person name="Sussman M.R."/>
        </authorList>
    </citation>
    <scope>NUCLEOTIDE SEQUENCE [LARGE SCALE GENOMIC DNA]</scope>
</reference>
<feature type="domain" description="Ig-like" evidence="2">
    <location>
        <begin position="4"/>
        <end position="112"/>
    </location>
</feature>
<dbReference type="SMART" id="SM00409">
    <property type="entry name" value="IG"/>
    <property type="match status" value="1"/>
</dbReference>
<dbReference type="SUPFAM" id="SSF48726">
    <property type="entry name" value="Immunoglobulin"/>
    <property type="match status" value="1"/>
</dbReference>
<dbReference type="STRING" id="8005.ENSEEEP00000043758"/>
<keyword evidence="4" id="KW-1185">Reference proteome</keyword>
<dbReference type="AlphaFoldDB" id="A0A4W4H142"/>
<accession>A0A4W4H142</accession>
<protein>
    <recommendedName>
        <fullName evidence="2">Ig-like domain-containing protein</fullName>
    </recommendedName>
</protein>
<dbReference type="PROSITE" id="PS50835">
    <property type="entry name" value="IG_LIKE"/>
    <property type="match status" value="1"/>
</dbReference>
<reference evidence="3" key="3">
    <citation type="submission" date="2020-05" db="EMBL/GenBank/DDBJ databases">
        <title>Electrophorus electricus (electric eel) genome, fEleEle1, primary haplotype.</title>
        <authorList>
            <person name="Myers G."/>
            <person name="Meyer A."/>
            <person name="Fedrigo O."/>
            <person name="Formenti G."/>
            <person name="Rhie A."/>
            <person name="Tracey A."/>
            <person name="Sims Y."/>
            <person name="Jarvis E.D."/>
        </authorList>
    </citation>
    <scope>NUCLEOTIDE SEQUENCE [LARGE SCALE GENOMIC DNA]</scope>
</reference>
<dbReference type="InterPro" id="IPR007110">
    <property type="entry name" value="Ig-like_dom"/>
</dbReference>
<dbReference type="InterPro" id="IPR036179">
    <property type="entry name" value="Ig-like_dom_sf"/>
</dbReference>
<reference evidence="4" key="1">
    <citation type="journal article" date="2014" name="Science">
        <title>Nonhuman genetics. Genomic basis for the convergent evolution of electric organs.</title>
        <authorList>
            <person name="Gallant J.R."/>
            <person name="Traeger L.L."/>
            <person name="Volkening J.D."/>
            <person name="Moffett H."/>
            <person name="Chen P.H."/>
            <person name="Novina C.D."/>
            <person name="Phillips G.N.Jr."/>
            <person name="Anand R."/>
            <person name="Wells G.B."/>
            <person name="Pinch M."/>
            <person name="Guth R."/>
            <person name="Unguez G.A."/>
            <person name="Albert J.S."/>
            <person name="Zakon H.H."/>
            <person name="Samanta M.P."/>
            <person name="Sussman M.R."/>
        </authorList>
    </citation>
    <scope>NUCLEOTIDE SEQUENCE [LARGE SCALE GENOMIC DNA]</scope>
</reference>
<dbReference type="GO" id="GO:0001786">
    <property type="term" value="F:phosphatidylserine binding"/>
    <property type="evidence" value="ECO:0007669"/>
    <property type="project" value="TreeGrafter"/>
</dbReference>
<dbReference type="InterPro" id="IPR013783">
    <property type="entry name" value="Ig-like_fold"/>
</dbReference>
<proteinExistence type="predicted"/>
<dbReference type="GeneTree" id="ENSGT00940000163509"/>
<reference evidence="3" key="5">
    <citation type="submission" date="2025-09" db="UniProtKB">
        <authorList>
            <consortium name="Ensembl"/>
        </authorList>
    </citation>
    <scope>IDENTIFICATION</scope>
</reference>
<dbReference type="GO" id="GO:0060097">
    <property type="term" value="P:cytoskeletal rearrangement involved in phagocytosis, engulfment"/>
    <property type="evidence" value="ECO:0007669"/>
    <property type="project" value="TreeGrafter"/>
</dbReference>
<dbReference type="GO" id="GO:0043277">
    <property type="term" value="P:apoptotic cell clearance"/>
    <property type="evidence" value="ECO:0007669"/>
    <property type="project" value="TreeGrafter"/>
</dbReference>
<dbReference type="InterPro" id="IPR003599">
    <property type="entry name" value="Ig_sub"/>
</dbReference>
<evidence type="ECO:0000313" key="4">
    <source>
        <dbReference type="Proteomes" id="UP000314983"/>
    </source>
</evidence>
<evidence type="ECO:0000259" key="2">
    <source>
        <dbReference type="PROSITE" id="PS50835"/>
    </source>
</evidence>
<dbReference type="PANTHER" id="PTHR46608">
    <property type="entry name" value="T-CELL IMMUNOGLOBULIN AND MUCIN DOMAIN-CONTAINING PROTEIN 4"/>
    <property type="match status" value="1"/>
</dbReference>
<dbReference type="Gene3D" id="2.60.40.10">
    <property type="entry name" value="Immunoglobulins"/>
    <property type="match status" value="1"/>
</dbReference>
<dbReference type="OMA" id="VIFQKDR"/>
<dbReference type="InterPro" id="IPR013106">
    <property type="entry name" value="Ig_V-set"/>
</dbReference>
<dbReference type="Ensembl" id="ENSEEET00000044258.2">
    <property type="protein sequence ID" value="ENSEEEP00000043758.2"/>
    <property type="gene ID" value="ENSEEEG00000020685.2"/>
</dbReference>